<feature type="region of interest" description="Disordered" evidence="6">
    <location>
        <begin position="177"/>
        <end position="207"/>
    </location>
</feature>
<feature type="domain" description="Large ribosomal subunit protein bL25 L25" evidence="7">
    <location>
        <begin position="5"/>
        <end position="92"/>
    </location>
</feature>
<dbReference type="InterPro" id="IPR029751">
    <property type="entry name" value="Ribosomal_L25_dom"/>
</dbReference>
<keyword evidence="10" id="KW-1185">Reference proteome</keyword>
<dbReference type="PANTHER" id="PTHR33284:SF1">
    <property type="entry name" value="RIBOSOMAL PROTEIN L25_GLN-TRNA SYNTHETASE, ANTI-CODON-BINDING DOMAIN-CONTAINING PROTEIN"/>
    <property type="match status" value="1"/>
</dbReference>
<dbReference type="NCBIfam" id="TIGR00731">
    <property type="entry name" value="bL25_bact_ctc"/>
    <property type="match status" value="1"/>
</dbReference>
<evidence type="ECO:0000256" key="5">
    <source>
        <dbReference type="HAMAP-Rule" id="MF_01334"/>
    </source>
</evidence>
<evidence type="ECO:0000256" key="1">
    <source>
        <dbReference type="ARBA" id="ARBA00022730"/>
    </source>
</evidence>
<dbReference type="PANTHER" id="PTHR33284">
    <property type="entry name" value="RIBOSOMAL PROTEIN L25/GLN-TRNA SYNTHETASE, ANTI-CODON-BINDING DOMAIN-CONTAINING PROTEIN"/>
    <property type="match status" value="1"/>
</dbReference>
<dbReference type="Gene3D" id="2.40.240.10">
    <property type="entry name" value="Ribosomal Protein L25, Chain P"/>
    <property type="match status" value="1"/>
</dbReference>
<evidence type="ECO:0000313" key="10">
    <source>
        <dbReference type="Proteomes" id="UP000637359"/>
    </source>
</evidence>
<sequence length="207" mass="22603">MSVTLNAMKREDHTKSTTKQLRENGQVPAVVYGKENGSKSISVDSITLLKTVRDEGKNAVISLQIQGESPLDVMLHDYQTDKITDDLLHADFYVVNMSQELETTVPVRVVGEPENGVVQQPLYEVNVRATPNHIPNEITVDISNKSIGDIVTVAEIGESSTYQVTDDPETVVASVLAPTTNADMEGQEETGEEPEFTGEAQSEANEE</sequence>
<evidence type="ECO:0000256" key="3">
    <source>
        <dbReference type="ARBA" id="ARBA00022980"/>
    </source>
</evidence>
<name>A0A923RJZ7_9BACI</name>
<dbReference type="Pfam" id="PF01386">
    <property type="entry name" value="Ribosomal_L25p"/>
    <property type="match status" value="1"/>
</dbReference>
<dbReference type="Gene3D" id="2.170.120.20">
    <property type="entry name" value="Ribosomal protein L25, beta domain"/>
    <property type="match status" value="1"/>
</dbReference>
<dbReference type="AlphaFoldDB" id="A0A923RJZ7"/>
<feature type="compositionally biased region" description="Acidic residues" evidence="6">
    <location>
        <begin position="185"/>
        <end position="196"/>
    </location>
</feature>
<keyword evidence="2 5" id="KW-0694">RNA-binding</keyword>
<comment type="similarity">
    <text evidence="5">Belongs to the bacterial ribosomal protein bL25 family. CTC subfamily.</text>
</comment>
<evidence type="ECO:0000256" key="4">
    <source>
        <dbReference type="ARBA" id="ARBA00023274"/>
    </source>
</evidence>
<dbReference type="EMBL" id="JACOOL010000015">
    <property type="protein sequence ID" value="MBC5638406.1"/>
    <property type="molecule type" value="Genomic_DNA"/>
</dbReference>
<dbReference type="InterPro" id="IPR037121">
    <property type="entry name" value="Ribosomal_bL25_C"/>
</dbReference>
<organism evidence="9 10">
    <name type="scientific">Ornithinibacillus hominis</name>
    <dbReference type="NCBI Taxonomy" id="2763055"/>
    <lineage>
        <taxon>Bacteria</taxon>
        <taxon>Bacillati</taxon>
        <taxon>Bacillota</taxon>
        <taxon>Bacilli</taxon>
        <taxon>Bacillales</taxon>
        <taxon>Bacillaceae</taxon>
        <taxon>Ornithinibacillus</taxon>
    </lineage>
</organism>
<dbReference type="InterPro" id="IPR020057">
    <property type="entry name" value="Ribosomal_bL25_b-dom"/>
</dbReference>
<comment type="subunit">
    <text evidence="5">Part of the 50S ribosomal subunit; part of the 5S rRNA/L5/L18/L25 subcomplex. Contacts the 5S rRNA. Binds to the 5S rRNA independently of L5 and L18.</text>
</comment>
<evidence type="ECO:0000313" key="9">
    <source>
        <dbReference type="EMBL" id="MBC5638406.1"/>
    </source>
</evidence>
<keyword evidence="4 5" id="KW-0687">Ribonucleoprotein</keyword>
<feature type="domain" description="Large ribosomal subunit protein bL25 beta" evidence="8">
    <location>
        <begin position="101"/>
        <end position="178"/>
    </location>
</feature>
<dbReference type="NCBIfam" id="NF004133">
    <property type="entry name" value="PRK05618.2-4"/>
    <property type="match status" value="1"/>
</dbReference>
<proteinExistence type="inferred from homology"/>
<dbReference type="InterPro" id="IPR001021">
    <property type="entry name" value="Ribosomal_bL25_long"/>
</dbReference>
<dbReference type="SUPFAM" id="SSF50715">
    <property type="entry name" value="Ribosomal protein L25-like"/>
    <property type="match status" value="1"/>
</dbReference>
<evidence type="ECO:0000259" key="8">
    <source>
        <dbReference type="Pfam" id="PF14693"/>
    </source>
</evidence>
<evidence type="ECO:0000256" key="6">
    <source>
        <dbReference type="SAM" id="MobiDB-lite"/>
    </source>
</evidence>
<dbReference type="GO" id="GO:0008097">
    <property type="term" value="F:5S rRNA binding"/>
    <property type="evidence" value="ECO:0007669"/>
    <property type="project" value="InterPro"/>
</dbReference>
<dbReference type="GO" id="GO:0022625">
    <property type="term" value="C:cytosolic large ribosomal subunit"/>
    <property type="evidence" value="ECO:0007669"/>
    <property type="project" value="TreeGrafter"/>
</dbReference>
<evidence type="ECO:0000259" key="7">
    <source>
        <dbReference type="Pfam" id="PF01386"/>
    </source>
</evidence>
<dbReference type="GO" id="GO:0006412">
    <property type="term" value="P:translation"/>
    <property type="evidence" value="ECO:0007669"/>
    <property type="project" value="UniProtKB-UniRule"/>
</dbReference>
<gene>
    <name evidence="5" type="primary">rplY</name>
    <name evidence="5" type="synonym">ctc</name>
    <name evidence="9" type="ORF">H8S33_16635</name>
</gene>
<dbReference type="Pfam" id="PF14693">
    <property type="entry name" value="Ribosomal_TL5_C"/>
    <property type="match status" value="1"/>
</dbReference>
<dbReference type="GO" id="GO:0003735">
    <property type="term" value="F:structural constituent of ribosome"/>
    <property type="evidence" value="ECO:0007669"/>
    <property type="project" value="InterPro"/>
</dbReference>
<dbReference type="InterPro" id="IPR011035">
    <property type="entry name" value="Ribosomal_bL25/Gln-tRNA_synth"/>
</dbReference>
<dbReference type="HAMAP" id="MF_01334">
    <property type="entry name" value="Ribosomal_bL25_CTC"/>
    <property type="match status" value="1"/>
</dbReference>
<reference evidence="9" key="1">
    <citation type="submission" date="2020-08" db="EMBL/GenBank/DDBJ databases">
        <title>Genome public.</title>
        <authorList>
            <person name="Liu C."/>
            <person name="Sun Q."/>
        </authorList>
    </citation>
    <scope>NUCLEOTIDE SEQUENCE</scope>
    <source>
        <strain evidence="9">BX22</strain>
    </source>
</reference>
<dbReference type="RefSeq" id="WP_186871113.1">
    <property type="nucleotide sequence ID" value="NZ_JACOOL010000015.1"/>
</dbReference>
<comment type="function">
    <text evidence="5">This is one of the proteins that binds to the 5S RNA in the ribosome where it forms part of the central protuberance.</text>
</comment>
<dbReference type="InterPro" id="IPR020930">
    <property type="entry name" value="Ribosomal_uL5_bac-type"/>
</dbReference>
<evidence type="ECO:0000256" key="2">
    <source>
        <dbReference type="ARBA" id="ARBA00022884"/>
    </source>
</evidence>
<keyword evidence="1 5" id="KW-0699">rRNA-binding</keyword>
<keyword evidence="3 5" id="KW-0689">Ribosomal protein</keyword>
<dbReference type="Proteomes" id="UP000637359">
    <property type="component" value="Unassembled WGS sequence"/>
</dbReference>
<feature type="region of interest" description="Disordered" evidence="6">
    <location>
        <begin position="1"/>
        <end position="21"/>
    </location>
</feature>
<accession>A0A923RJZ7</accession>
<comment type="caution">
    <text evidence="9">The sequence shown here is derived from an EMBL/GenBank/DDBJ whole genome shotgun (WGS) entry which is preliminary data.</text>
</comment>
<protein>
    <recommendedName>
        <fullName evidence="5">Large ribosomal subunit protein bL25</fullName>
    </recommendedName>
    <alternativeName>
        <fullName evidence="5">General stress protein CTC</fullName>
    </alternativeName>
</protein>
<dbReference type="InterPro" id="IPR020056">
    <property type="entry name" value="Rbsml_bL25/Gln-tRNA_synth_N"/>
</dbReference>
<dbReference type="CDD" id="cd00495">
    <property type="entry name" value="Ribosomal_L25_TL5_CTC"/>
    <property type="match status" value="1"/>
</dbReference>